<feature type="region of interest" description="Disordered" evidence="1">
    <location>
        <begin position="403"/>
        <end position="425"/>
    </location>
</feature>
<dbReference type="GO" id="GO:0008649">
    <property type="term" value="F:rRNA methyltransferase activity"/>
    <property type="evidence" value="ECO:0000318"/>
    <property type="project" value="GO_Central"/>
</dbReference>
<feature type="compositionally biased region" description="Basic and acidic residues" evidence="1">
    <location>
        <begin position="494"/>
        <end position="508"/>
    </location>
</feature>
<feature type="region of interest" description="Disordered" evidence="1">
    <location>
        <begin position="1"/>
        <end position="22"/>
    </location>
</feature>
<dbReference type="GO" id="GO:0005730">
    <property type="term" value="C:nucleolus"/>
    <property type="evidence" value="ECO:0000318"/>
    <property type="project" value="GO_Central"/>
</dbReference>
<dbReference type="PROSITE" id="PS51140">
    <property type="entry name" value="CUE"/>
    <property type="match status" value="1"/>
</dbReference>
<reference evidence="2" key="2">
    <citation type="submission" date="2022-06" db="UniProtKB">
        <authorList>
            <consortium name="EnsemblMetazoa"/>
        </authorList>
    </citation>
    <scope>IDENTIFICATION</scope>
    <source>
        <strain evidence="2">PS312</strain>
    </source>
</reference>
<dbReference type="GO" id="GO:0015030">
    <property type="term" value="C:Cajal body"/>
    <property type="evidence" value="ECO:0000318"/>
    <property type="project" value="GO_Central"/>
</dbReference>
<dbReference type="PANTHER" id="PTHR10335:SF17">
    <property type="entry name" value="FIBRILLARIN"/>
    <property type="match status" value="1"/>
</dbReference>
<dbReference type="GO" id="GO:1990259">
    <property type="term" value="F:histone H2AQ104 methyltransferase activity"/>
    <property type="evidence" value="ECO:0000318"/>
    <property type="project" value="GO_Central"/>
</dbReference>
<dbReference type="EnsemblMetazoa" id="PPA13571.1">
    <property type="protein sequence ID" value="PPA13571.1"/>
    <property type="gene ID" value="WBGene00103125"/>
</dbReference>
<feature type="compositionally biased region" description="Gly residues" evidence="1">
    <location>
        <begin position="632"/>
        <end position="649"/>
    </location>
</feature>
<dbReference type="GO" id="GO:0003723">
    <property type="term" value="F:RNA binding"/>
    <property type="evidence" value="ECO:0000318"/>
    <property type="project" value="GO_Central"/>
</dbReference>
<dbReference type="GO" id="GO:0031428">
    <property type="term" value="C:box C/D methylation guide snoRNP complex"/>
    <property type="evidence" value="ECO:0000318"/>
    <property type="project" value="GO_Central"/>
</dbReference>
<name>A0A2A6CHE3_PRIPA</name>
<evidence type="ECO:0000313" key="2">
    <source>
        <dbReference type="EnsemblMetazoa" id="PPA13571.1"/>
    </source>
</evidence>
<dbReference type="GO" id="GO:0032040">
    <property type="term" value="C:small-subunit processome"/>
    <property type="evidence" value="ECO:0000318"/>
    <property type="project" value="GO_Central"/>
</dbReference>
<dbReference type="Proteomes" id="UP000005239">
    <property type="component" value="Unassembled WGS sequence"/>
</dbReference>
<feature type="compositionally biased region" description="Low complexity" evidence="1">
    <location>
        <begin position="509"/>
        <end position="519"/>
    </location>
</feature>
<dbReference type="PANTHER" id="PTHR10335">
    <property type="entry name" value="RRNA 2-O-METHYLTRANSFERASE FIBRILLARIN"/>
    <property type="match status" value="1"/>
</dbReference>
<keyword evidence="3" id="KW-1185">Reference proteome</keyword>
<dbReference type="Gene3D" id="1.10.8.10">
    <property type="entry name" value="DNA helicase RuvA subunit, C-terminal domain"/>
    <property type="match status" value="1"/>
</dbReference>
<dbReference type="GO" id="GO:0031167">
    <property type="term" value="P:rRNA methylation"/>
    <property type="evidence" value="ECO:0000318"/>
    <property type="project" value="GO_Central"/>
</dbReference>
<dbReference type="GO" id="GO:0000494">
    <property type="term" value="P:box C/D sno(s)RNA 3'-end processing"/>
    <property type="evidence" value="ECO:0000318"/>
    <property type="project" value="GO_Central"/>
</dbReference>
<feature type="region of interest" description="Disordered" evidence="1">
    <location>
        <begin position="494"/>
        <end position="519"/>
    </location>
</feature>
<protein>
    <submittedName>
        <fullName evidence="2">CUE domain-containing protein</fullName>
    </submittedName>
</protein>
<organism evidence="2 3">
    <name type="scientific">Pristionchus pacificus</name>
    <name type="common">Parasitic nematode worm</name>
    <dbReference type="NCBI Taxonomy" id="54126"/>
    <lineage>
        <taxon>Eukaryota</taxon>
        <taxon>Metazoa</taxon>
        <taxon>Ecdysozoa</taxon>
        <taxon>Nematoda</taxon>
        <taxon>Chromadorea</taxon>
        <taxon>Rhabditida</taxon>
        <taxon>Rhabditina</taxon>
        <taxon>Diplogasteromorpha</taxon>
        <taxon>Diplogasteroidea</taxon>
        <taxon>Neodiplogasteridae</taxon>
        <taxon>Pristionchus</taxon>
    </lineage>
</organism>
<accession>A0A8R1U965</accession>
<feature type="compositionally biased region" description="Basic and acidic residues" evidence="1">
    <location>
        <begin position="465"/>
        <end position="477"/>
    </location>
</feature>
<evidence type="ECO:0000256" key="1">
    <source>
        <dbReference type="SAM" id="MobiDB-lite"/>
    </source>
</evidence>
<dbReference type="InterPro" id="IPR003892">
    <property type="entry name" value="CUE"/>
</dbReference>
<dbReference type="GO" id="GO:0043130">
    <property type="term" value="F:ubiquitin binding"/>
    <property type="evidence" value="ECO:0007669"/>
    <property type="project" value="InterPro"/>
</dbReference>
<evidence type="ECO:0000313" key="3">
    <source>
        <dbReference type="Proteomes" id="UP000005239"/>
    </source>
</evidence>
<dbReference type="SUPFAM" id="SSF46934">
    <property type="entry name" value="UBA-like"/>
    <property type="match status" value="1"/>
</dbReference>
<feature type="region of interest" description="Disordered" evidence="1">
    <location>
        <begin position="457"/>
        <end position="477"/>
    </location>
</feature>
<feature type="region of interest" description="Disordered" evidence="1">
    <location>
        <begin position="589"/>
        <end position="688"/>
    </location>
</feature>
<gene>
    <name evidence="2" type="primary">WBGene00103125</name>
</gene>
<feature type="compositionally biased region" description="Acidic residues" evidence="1">
    <location>
        <begin position="589"/>
        <end position="602"/>
    </location>
</feature>
<dbReference type="OrthoDB" id="5824609at2759"/>
<sequence length="688" mass="76896">MWKSQQDGETTDPEALPQDAVGSSPWITASTRFIDRLLMLPSTAFWSKMADGPDVLNWLDDVSAWIPRPYELDRLATLNVDGDVLASVRLLKGSFLALFFRLAVYDREKDGSMNAAENKRNRTMFAKALRNAANTEGSTASEDIIKLEEWQIGELADLRKDVDRIAGAWNSARGVKRAAIAEIALQFLEGAVDWLYSTCAFYRVAEAAKLRYRPHKLAPEIASMVEHFSAFLTTDNTQEIAMHLADYPLRRVFRLRTQLEQFGVELVHDLLVEASADKRPTIVNDLLVCERFLYALNDAHQLREMMLKGTMSQKDNVAKILETVRVKQEKATLSEMSRLGLVKNLGSMSSMPQRVAVAVDEVMAIFPHLSTAYVHACLRHVGYDSAEAIDMIVSERVPGWLRRLEGPTGENERMKDGGSKGGKTDKRWFERMEESATGALRPPIVFDHEDCDLVDVLQSSSSSRGVEKEKGEEERMEEERNMFKGIFSLAPAQKKAEPAVKKDEDAARSSRAAAQAASSRALASIREGLERMKVHAHGEDEAFGMENERLVAMKGSKTHATADKYRTSAADQASLRPFYERFKYETDERDEDVYNDEYDDGYEEKAFKTDPLTNDIASSDEEKDKAEERGKGGGMERGGARGGRGGGYSGPAAAPTGYTGGRQRQVQERNKNKFRQRGADRKAARGMI</sequence>
<feature type="compositionally biased region" description="Basic and acidic residues" evidence="1">
    <location>
        <begin position="665"/>
        <end position="688"/>
    </location>
</feature>
<feature type="compositionally biased region" description="Basic and acidic residues" evidence="1">
    <location>
        <begin position="620"/>
        <end position="631"/>
    </location>
</feature>
<reference evidence="3" key="1">
    <citation type="journal article" date="2008" name="Nat. Genet.">
        <title>The Pristionchus pacificus genome provides a unique perspective on nematode lifestyle and parasitism.</title>
        <authorList>
            <person name="Dieterich C."/>
            <person name="Clifton S.W."/>
            <person name="Schuster L.N."/>
            <person name="Chinwalla A."/>
            <person name="Delehaunty K."/>
            <person name="Dinkelacker I."/>
            <person name="Fulton L."/>
            <person name="Fulton R."/>
            <person name="Godfrey J."/>
            <person name="Minx P."/>
            <person name="Mitreva M."/>
            <person name="Roeseler W."/>
            <person name="Tian H."/>
            <person name="Witte H."/>
            <person name="Yang S.P."/>
            <person name="Wilson R.K."/>
            <person name="Sommer R.J."/>
        </authorList>
    </citation>
    <scope>NUCLEOTIDE SEQUENCE [LARGE SCALE GENOMIC DNA]</scope>
    <source>
        <strain evidence="3">PS312</strain>
    </source>
</reference>
<accession>A0A2A6CHE3</accession>
<dbReference type="AlphaFoldDB" id="A0A2A6CHE3"/>
<dbReference type="InterPro" id="IPR009060">
    <property type="entry name" value="UBA-like_sf"/>
</dbReference>
<proteinExistence type="predicted"/>